<comment type="subcellular location">
    <subcellularLocation>
        <location evidence="1">Membrane</location>
        <topology evidence="1">Single-pass type II membrane protein</topology>
    </subcellularLocation>
</comment>
<keyword evidence="5" id="KW-0472">Membrane</keyword>
<dbReference type="Pfam" id="PF13896">
    <property type="entry name" value="Glyco_transf_49"/>
    <property type="match status" value="1"/>
</dbReference>
<dbReference type="EMBL" id="BSDZ01000030">
    <property type="protein sequence ID" value="GLI66282.1"/>
    <property type="molecule type" value="Genomic_DNA"/>
</dbReference>
<keyword evidence="6" id="KW-0325">Glycoprotein</keyword>
<dbReference type="PANTHER" id="PTHR12270:SF52">
    <property type="entry name" value="GLYCOSYLTRANSFERASE-LIKE PROTEIN GNT13-RELATED"/>
    <property type="match status" value="1"/>
</dbReference>
<keyword evidence="4" id="KW-1133">Transmembrane helix</keyword>
<dbReference type="Proteomes" id="UP001165090">
    <property type="component" value="Unassembled WGS sequence"/>
</dbReference>
<organism evidence="7 8">
    <name type="scientific">Volvox africanus</name>
    <dbReference type="NCBI Taxonomy" id="51714"/>
    <lineage>
        <taxon>Eukaryota</taxon>
        <taxon>Viridiplantae</taxon>
        <taxon>Chlorophyta</taxon>
        <taxon>core chlorophytes</taxon>
        <taxon>Chlorophyceae</taxon>
        <taxon>CS clade</taxon>
        <taxon>Chlamydomonadales</taxon>
        <taxon>Volvocaceae</taxon>
        <taxon>Volvox</taxon>
    </lineage>
</organism>
<protein>
    <recommendedName>
        <fullName evidence="9">O-fucosyltransferase family protein</fullName>
    </recommendedName>
</protein>
<keyword evidence="3" id="KW-0735">Signal-anchor</keyword>
<accession>A0ABQ5S8P1</accession>
<proteinExistence type="predicted"/>
<gene>
    <name evidence="7" type="ORF">VaNZ11_010040</name>
</gene>
<evidence type="ECO:0000256" key="1">
    <source>
        <dbReference type="ARBA" id="ARBA00004606"/>
    </source>
</evidence>
<evidence type="ECO:0000313" key="8">
    <source>
        <dbReference type="Proteomes" id="UP001165090"/>
    </source>
</evidence>
<dbReference type="InterPro" id="IPR051292">
    <property type="entry name" value="Xyl/GlcA_transferase"/>
</dbReference>
<evidence type="ECO:0000256" key="2">
    <source>
        <dbReference type="ARBA" id="ARBA00022692"/>
    </source>
</evidence>
<keyword evidence="2" id="KW-0812">Transmembrane</keyword>
<evidence type="ECO:0008006" key="9">
    <source>
        <dbReference type="Google" id="ProtNLM"/>
    </source>
</evidence>
<comment type="caution">
    <text evidence="7">The sequence shown here is derived from an EMBL/GenBank/DDBJ whole genome shotgun (WGS) entry which is preliminary data.</text>
</comment>
<name>A0ABQ5S8P1_9CHLO</name>
<evidence type="ECO:0000256" key="4">
    <source>
        <dbReference type="ARBA" id="ARBA00022989"/>
    </source>
</evidence>
<sequence length="501" mass="56720">MLEIELEGMAPGVFVHTCVLVMIILTMSPSYQGLALDSVSSSSRNTSAENLLKQCYNSQFESSGSRFSEYMDGKPTRSLYLHRVWWSTRRAEFPISFFTQADLQRLRALQEQCKSLPGGTVVAAIWLPLGSTIGPRGNDAAADAEAAKLGPGLSARHIPTVKNATAILDNVFAQNEAASNTSCVLRLLLLYEIVFDEALGLLMPINTMRNAAMMATDSQLVAMVDVDLSANKDLAASVMRSPERVAEMILLAEKQHMAWIMPAFDVSPSVPPPMRNYVADEALAVSREEKSRLRDMWTKYRLIFPFAMERGYTRGHNATKYEEWFVSQSHYPVYYEEGYEPWFMASRFLVPFFDARFRGYYMNKLVAARNTLLLANMRVLPDVWIVHRPHELQVSNYGWLEAQKTLQKKHHTEKMVLDQAGGNEQFLRELTPALGHPLLSVCEPILYNGTSKSARDAFFERNIYFYKSAVSQMETRNYTPVADVAADNCRKVLPWWSRRAS</sequence>
<evidence type="ECO:0000256" key="6">
    <source>
        <dbReference type="ARBA" id="ARBA00023180"/>
    </source>
</evidence>
<dbReference type="PANTHER" id="PTHR12270">
    <property type="entry name" value="GLYCOSYLTRANSFERASE-RELATED"/>
    <property type="match status" value="1"/>
</dbReference>
<reference evidence="7 8" key="1">
    <citation type="journal article" date="2023" name="IScience">
        <title>Expanded male sex-determining region conserved during the evolution of homothallism in the green alga Volvox.</title>
        <authorList>
            <person name="Yamamoto K."/>
            <person name="Matsuzaki R."/>
            <person name="Mahakham W."/>
            <person name="Heman W."/>
            <person name="Sekimoto H."/>
            <person name="Kawachi M."/>
            <person name="Minakuchi Y."/>
            <person name="Toyoda A."/>
            <person name="Nozaki H."/>
        </authorList>
    </citation>
    <scope>NUCLEOTIDE SEQUENCE [LARGE SCALE GENOMIC DNA]</scope>
    <source>
        <strain evidence="7 8">NIES-4468</strain>
    </source>
</reference>
<evidence type="ECO:0000256" key="5">
    <source>
        <dbReference type="ARBA" id="ARBA00023136"/>
    </source>
</evidence>
<keyword evidence="8" id="KW-1185">Reference proteome</keyword>
<evidence type="ECO:0000256" key="3">
    <source>
        <dbReference type="ARBA" id="ARBA00022968"/>
    </source>
</evidence>
<evidence type="ECO:0000313" key="7">
    <source>
        <dbReference type="EMBL" id="GLI66282.1"/>
    </source>
</evidence>